<evidence type="ECO:0000313" key="3">
    <source>
        <dbReference type="Proteomes" id="UP001526143"/>
    </source>
</evidence>
<sequence length="280" mass="29285">MRDQGGLRDQGEFSSSSPPHHASPTPRFLHSSTPHSLSPASKVTTFMSVPPLRLNTNFDSYISGEVIVHPSAVIAPGVILQAATNSKIFIGPGVCIGMGSIIQVNAGIIEIEAGVSLGAGFLMVGAGRIGVNACIGSATTVFNCSVEPGQVVAPGSVLGDTTVRATLPSPIEIDTKELEPSTTKPASVNVESQNGTGKDKNNSQSQIPSPINSGKIESNSQEHPITEESPLSNQNSETSSTDPNIFGTQIYGQGSIQRLLTTLFPHRQSLSEPKSDDRSE</sequence>
<evidence type="ECO:0008006" key="4">
    <source>
        <dbReference type="Google" id="ProtNLM"/>
    </source>
</evidence>
<dbReference type="EMBL" id="JAOWRF010000237">
    <property type="protein sequence ID" value="MCV3215059.1"/>
    <property type="molecule type" value="Genomic_DNA"/>
</dbReference>
<evidence type="ECO:0000256" key="1">
    <source>
        <dbReference type="SAM" id="MobiDB-lite"/>
    </source>
</evidence>
<gene>
    <name evidence="2" type="ORF">OGM63_16330</name>
</gene>
<dbReference type="Gene3D" id="2.160.10.10">
    <property type="entry name" value="Hexapeptide repeat proteins"/>
    <property type="match status" value="1"/>
</dbReference>
<name>A0ABT3B110_9CYAN</name>
<feature type="region of interest" description="Disordered" evidence="1">
    <location>
        <begin position="168"/>
        <end position="250"/>
    </location>
</feature>
<organism evidence="2 3">
    <name type="scientific">Plectonema radiosum NIES-515</name>
    <dbReference type="NCBI Taxonomy" id="2986073"/>
    <lineage>
        <taxon>Bacteria</taxon>
        <taxon>Bacillati</taxon>
        <taxon>Cyanobacteriota</taxon>
        <taxon>Cyanophyceae</taxon>
        <taxon>Oscillatoriophycideae</taxon>
        <taxon>Oscillatoriales</taxon>
        <taxon>Microcoleaceae</taxon>
        <taxon>Plectonema</taxon>
    </lineage>
</organism>
<keyword evidence="3" id="KW-1185">Reference proteome</keyword>
<comment type="caution">
    <text evidence="2">The sequence shown here is derived from an EMBL/GenBank/DDBJ whole genome shotgun (WGS) entry which is preliminary data.</text>
</comment>
<reference evidence="2 3" key="1">
    <citation type="submission" date="2022-10" db="EMBL/GenBank/DDBJ databases">
        <title>Identification of biosynthetic pathway for the production of the potent trypsin inhibitor radiosumin.</title>
        <authorList>
            <person name="Fewer D.P."/>
            <person name="Delbaje E."/>
            <person name="Ouyang X."/>
            <person name="Agostino P.D."/>
            <person name="Wahlsten M."/>
            <person name="Jokela J."/>
            <person name="Permi P."/>
            <person name="Haapaniemi E."/>
            <person name="Koistinen H."/>
        </authorList>
    </citation>
    <scope>NUCLEOTIDE SEQUENCE [LARGE SCALE GENOMIC DNA]</scope>
    <source>
        <strain evidence="2 3">NIES-515</strain>
    </source>
</reference>
<dbReference type="RefSeq" id="WP_263746644.1">
    <property type="nucleotide sequence ID" value="NZ_JAOWRF010000237.1"/>
</dbReference>
<dbReference type="SUPFAM" id="SSF51161">
    <property type="entry name" value="Trimeric LpxA-like enzymes"/>
    <property type="match status" value="1"/>
</dbReference>
<feature type="compositionally biased region" description="Low complexity" evidence="1">
    <location>
        <begin position="14"/>
        <end position="26"/>
    </location>
</feature>
<protein>
    <recommendedName>
        <fullName evidence="4">Hexapeptide repeat-containing transferase</fullName>
    </recommendedName>
</protein>
<proteinExistence type="predicted"/>
<dbReference type="Proteomes" id="UP001526143">
    <property type="component" value="Unassembled WGS sequence"/>
</dbReference>
<feature type="compositionally biased region" description="Basic and acidic residues" evidence="1">
    <location>
        <begin position="1"/>
        <end position="11"/>
    </location>
</feature>
<feature type="region of interest" description="Disordered" evidence="1">
    <location>
        <begin position="1"/>
        <end position="36"/>
    </location>
</feature>
<accession>A0ABT3B110</accession>
<dbReference type="InterPro" id="IPR011004">
    <property type="entry name" value="Trimer_LpxA-like_sf"/>
</dbReference>
<feature type="compositionally biased region" description="Polar residues" evidence="1">
    <location>
        <begin position="180"/>
        <end position="250"/>
    </location>
</feature>
<evidence type="ECO:0000313" key="2">
    <source>
        <dbReference type="EMBL" id="MCV3215059.1"/>
    </source>
</evidence>